<dbReference type="SUPFAM" id="SSF63380">
    <property type="entry name" value="Riboflavin synthase domain-like"/>
    <property type="match status" value="1"/>
</dbReference>
<dbReference type="CDD" id="cd06200">
    <property type="entry name" value="SiR_like1"/>
    <property type="match status" value="1"/>
</dbReference>
<protein>
    <recommendedName>
        <fullName evidence="4">NADPH--hemoprotein reductase</fullName>
        <ecNumber evidence="4">1.6.2.4</ecNumber>
    </recommendedName>
</protein>
<evidence type="ECO:0000256" key="3">
    <source>
        <dbReference type="ARBA" id="ARBA00022982"/>
    </source>
</evidence>
<feature type="transmembrane region" description="Helical" evidence="5">
    <location>
        <begin position="36"/>
        <end position="54"/>
    </location>
</feature>
<dbReference type="EMBL" id="JAVRIC010000012">
    <property type="protein sequence ID" value="MDT0497649.1"/>
    <property type="molecule type" value="Genomic_DNA"/>
</dbReference>
<dbReference type="PANTHER" id="PTHR19384">
    <property type="entry name" value="NITRIC OXIDE SYNTHASE-RELATED"/>
    <property type="match status" value="1"/>
</dbReference>
<dbReference type="SUPFAM" id="SSF52218">
    <property type="entry name" value="Flavoproteins"/>
    <property type="match status" value="1"/>
</dbReference>
<keyword evidence="3" id="KW-0249">Electron transport</keyword>
<feature type="domain" description="Flavodoxin-like" evidence="6">
    <location>
        <begin position="70"/>
        <end position="209"/>
    </location>
</feature>
<dbReference type="InterPro" id="IPR001094">
    <property type="entry name" value="Flavdoxin-like"/>
</dbReference>
<dbReference type="InterPro" id="IPR001709">
    <property type="entry name" value="Flavoprot_Pyr_Nucl_cyt_Rdtase"/>
</dbReference>
<dbReference type="Gene3D" id="2.40.30.10">
    <property type="entry name" value="Translation factors"/>
    <property type="match status" value="1"/>
</dbReference>
<evidence type="ECO:0000259" key="7">
    <source>
        <dbReference type="PROSITE" id="PS51384"/>
    </source>
</evidence>
<keyword evidence="2" id="KW-0288">FMN</keyword>
<dbReference type="InterPro" id="IPR001433">
    <property type="entry name" value="OxRdtase_FAD/NAD-bd"/>
</dbReference>
<dbReference type="EC" id="1.6.2.4" evidence="4"/>
<feature type="domain" description="FAD-binding FR-type" evidence="7">
    <location>
        <begin position="222"/>
        <end position="333"/>
    </location>
</feature>
<dbReference type="InterPro" id="IPR029039">
    <property type="entry name" value="Flavoprotein-like_sf"/>
</dbReference>
<keyword evidence="5" id="KW-0812">Transmembrane</keyword>
<dbReference type="InterPro" id="IPR039261">
    <property type="entry name" value="FNR_nucleotide-bd"/>
</dbReference>
<dbReference type="Pfam" id="PF00175">
    <property type="entry name" value="NAD_binding_1"/>
    <property type="match status" value="1"/>
</dbReference>
<dbReference type="Gene3D" id="3.40.50.360">
    <property type="match status" value="1"/>
</dbReference>
<evidence type="ECO:0000313" key="9">
    <source>
        <dbReference type="Proteomes" id="UP001254608"/>
    </source>
</evidence>
<keyword evidence="9" id="KW-1185">Reference proteome</keyword>
<dbReference type="Pfam" id="PF00258">
    <property type="entry name" value="Flavodoxin_1"/>
    <property type="match status" value="1"/>
</dbReference>
<proteinExistence type="predicted"/>
<reference evidence="8 9" key="1">
    <citation type="submission" date="2023-09" db="EMBL/GenBank/DDBJ databases">
        <authorList>
            <person name="Rey-Velasco X."/>
        </authorList>
    </citation>
    <scope>NUCLEOTIDE SEQUENCE [LARGE SCALE GENOMIC DNA]</scope>
    <source>
        <strain evidence="8 9">W345</strain>
    </source>
</reference>
<gene>
    <name evidence="8" type="ORF">RM530_09775</name>
</gene>
<comment type="caution">
    <text evidence="8">The sequence shown here is derived from an EMBL/GenBank/DDBJ whole genome shotgun (WGS) entry which is preliminary data.</text>
</comment>
<evidence type="ECO:0000256" key="2">
    <source>
        <dbReference type="ARBA" id="ARBA00022643"/>
    </source>
</evidence>
<dbReference type="PRINTS" id="PR00369">
    <property type="entry name" value="FLAVODOXIN"/>
</dbReference>
<dbReference type="PRINTS" id="PR00371">
    <property type="entry name" value="FPNCR"/>
</dbReference>
<name>A0ABU2WK95_9GAMM</name>
<keyword evidence="1" id="KW-0285">Flavoprotein</keyword>
<evidence type="ECO:0000313" key="8">
    <source>
        <dbReference type="EMBL" id="MDT0497649.1"/>
    </source>
</evidence>
<keyword evidence="5" id="KW-0472">Membrane</keyword>
<dbReference type="PANTHER" id="PTHR19384:SF17">
    <property type="entry name" value="NADPH--CYTOCHROME P450 REDUCTASE"/>
    <property type="match status" value="1"/>
</dbReference>
<dbReference type="PROSITE" id="PS51384">
    <property type="entry name" value="FAD_FR"/>
    <property type="match status" value="1"/>
</dbReference>
<dbReference type="InterPro" id="IPR017938">
    <property type="entry name" value="Riboflavin_synthase-like_b-brl"/>
</dbReference>
<evidence type="ECO:0000259" key="6">
    <source>
        <dbReference type="PROSITE" id="PS50902"/>
    </source>
</evidence>
<organism evidence="8 9">
    <name type="scientific">Banduia mediterranea</name>
    <dbReference type="NCBI Taxonomy" id="3075609"/>
    <lineage>
        <taxon>Bacteria</taxon>
        <taxon>Pseudomonadati</taxon>
        <taxon>Pseudomonadota</taxon>
        <taxon>Gammaproteobacteria</taxon>
        <taxon>Nevskiales</taxon>
        <taxon>Algiphilaceae</taxon>
        <taxon>Banduia</taxon>
    </lineage>
</organism>
<dbReference type="Gene3D" id="3.40.50.80">
    <property type="entry name" value="Nucleotide-binding domain of ferredoxin-NADP reductase (FNR) module"/>
    <property type="match status" value="1"/>
</dbReference>
<dbReference type="RefSeq" id="WP_311365042.1">
    <property type="nucleotide sequence ID" value="NZ_JAVRIC010000012.1"/>
</dbReference>
<dbReference type="InterPro" id="IPR008254">
    <property type="entry name" value="Flavodoxin/NO_synth"/>
</dbReference>
<evidence type="ECO:0000256" key="4">
    <source>
        <dbReference type="ARBA" id="ARBA00023797"/>
    </source>
</evidence>
<dbReference type="Proteomes" id="UP001254608">
    <property type="component" value="Unassembled WGS sequence"/>
</dbReference>
<dbReference type="PROSITE" id="PS50902">
    <property type="entry name" value="FLAVODOXIN_LIKE"/>
    <property type="match status" value="1"/>
</dbReference>
<dbReference type="InterPro" id="IPR017927">
    <property type="entry name" value="FAD-bd_FR_type"/>
</dbReference>
<keyword evidence="5" id="KW-1133">Transmembrane helix</keyword>
<feature type="transmembrane region" description="Helical" evidence="5">
    <location>
        <begin position="7"/>
        <end position="24"/>
    </location>
</feature>
<keyword evidence="3" id="KW-0813">Transport</keyword>
<sequence>MRLIGNAAAGLSLAALAALLWLWQPAFVWRMPGADRIAVAVAACLLWLSLCVWARRGRGRTPPESASGTVAVVYASQTGSAERLANQTVSSLEAGGIGARLIHLRGLDSAALPRSATEAVLFVVSTTGEGEPPDDARAFVEALRRRPAAVRDLRYGLLSLGDRSYAQYCGFGREFESLLRTGGATPLFETVEVDNGDATAIERWHDALAVLGTEALPPLVPEPFLRMRLEARRLLNPGSPGGPVFHLSLAPEMGTVPDWQAGDIAEIRLPGSAGLIREYSLASVPADARLELLVRQQRHADGYGVGSAWLTLDCPLGGPVDVRVRRNSAFHAPEGSRPMLLIGNGTGIAGLRAHLKARAAAKLGGAWLIFGERQSRHDFHFREEIEDWQRTGVIERVDLAFSRDTAQCIYVQQRIVESGAALDDFVHRGAAIYVCGSLEGMAPGVDAALRQVLGSPLLESLAADGRYRRDVY</sequence>
<dbReference type="SUPFAM" id="SSF52343">
    <property type="entry name" value="Ferredoxin reductase-like, C-terminal NADP-linked domain"/>
    <property type="match status" value="1"/>
</dbReference>
<accession>A0ABU2WK95</accession>
<evidence type="ECO:0000256" key="1">
    <source>
        <dbReference type="ARBA" id="ARBA00022630"/>
    </source>
</evidence>
<evidence type="ECO:0000256" key="5">
    <source>
        <dbReference type="SAM" id="Phobius"/>
    </source>
</evidence>